<dbReference type="Pfam" id="PF00076">
    <property type="entry name" value="RRM_1"/>
    <property type="match status" value="2"/>
</dbReference>
<feature type="region of interest" description="Disordered" evidence="11">
    <location>
        <begin position="719"/>
        <end position="778"/>
    </location>
</feature>
<dbReference type="Pfam" id="PF04116">
    <property type="entry name" value="FA_hydroxylase"/>
    <property type="match status" value="1"/>
</dbReference>
<dbReference type="GO" id="GO:0020037">
    <property type="term" value="F:heme binding"/>
    <property type="evidence" value="ECO:0007669"/>
    <property type="project" value="InterPro"/>
</dbReference>
<feature type="transmembrane region" description="Helical" evidence="12">
    <location>
        <begin position="273"/>
        <end position="291"/>
    </location>
</feature>
<feature type="transmembrane region" description="Helical" evidence="12">
    <location>
        <begin position="214"/>
        <end position="235"/>
    </location>
</feature>
<dbReference type="OrthoDB" id="2204368at2759"/>
<dbReference type="PROSITE" id="PS00191">
    <property type="entry name" value="CYTOCHROME_B5_1"/>
    <property type="match status" value="1"/>
</dbReference>
<dbReference type="InterPro" id="IPR018506">
    <property type="entry name" value="Cyt_B5_heme-BS"/>
</dbReference>
<dbReference type="InterPro" id="IPR035979">
    <property type="entry name" value="RBD_domain_sf"/>
</dbReference>
<evidence type="ECO:0000256" key="1">
    <source>
        <dbReference type="ARBA" id="ARBA00004370"/>
    </source>
</evidence>
<dbReference type="FunFam" id="3.10.120.10:FF:000002">
    <property type="entry name" value="Cytochrome b5 type B"/>
    <property type="match status" value="1"/>
</dbReference>
<feature type="transmembrane region" description="Helical" evidence="12">
    <location>
        <begin position="189"/>
        <end position="208"/>
    </location>
</feature>
<dbReference type="InterPro" id="IPR006509">
    <property type="entry name" value="RBM39_SF"/>
</dbReference>
<dbReference type="GO" id="GO:0003723">
    <property type="term" value="F:RNA binding"/>
    <property type="evidence" value="ECO:0007669"/>
    <property type="project" value="UniProtKB-UniRule"/>
</dbReference>
<dbReference type="CDD" id="cd12284">
    <property type="entry name" value="RRM2_RBM23_RBM39"/>
    <property type="match status" value="1"/>
</dbReference>
<dbReference type="SUPFAM" id="SSF55856">
    <property type="entry name" value="Cytochrome b5-like heme/steroid binding domain"/>
    <property type="match status" value="1"/>
</dbReference>
<feature type="compositionally biased region" description="Basic and acidic residues" evidence="11">
    <location>
        <begin position="424"/>
        <end position="447"/>
    </location>
</feature>
<dbReference type="SMART" id="SM00360">
    <property type="entry name" value="RRM"/>
    <property type="match status" value="3"/>
</dbReference>
<keyword evidence="17" id="KW-1185">Reference proteome</keyword>
<dbReference type="Pfam" id="PF00173">
    <property type="entry name" value="Cyt-b5"/>
    <property type="match status" value="1"/>
</dbReference>
<evidence type="ECO:0000256" key="4">
    <source>
        <dbReference type="ARBA" id="ARBA00022692"/>
    </source>
</evidence>
<feature type="region of interest" description="Disordered" evidence="11">
    <location>
        <begin position="384"/>
        <end position="541"/>
    </location>
</feature>
<evidence type="ECO:0000256" key="5">
    <source>
        <dbReference type="ARBA" id="ARBA00022723"/>
    </source>
</evidence>
<evidence type="ECO:0000313" key="17">
    <source>
        <dbReference type="Proteomes" id="UP000630445"/>
    </source>
</evidence>
<keyword evidence="12" id="KW-1133">Transmembrane helix</keyword>
<accession>A0A8H6UD30</accession>
<organism evidence="15 17">
    <name type="scientific">Aspergillus hiratsukae</name>
    <dbReference type="NCBI Taxonomy" id="1194566"/>
    <lineage>
        <taxon>Eukaryota</taxon>
        <taxon>Fungi</taxon>
        <taxon>Dikarya</taxon>
        <taxon>Ascomycota</taxon>
        <taxon>Pezizomycotina</taxon>
        <taxon>Eurotiomycetes</taxon>
        <taxon>Eurotiomycetidae</taxon>
        <taxon>Eurotiales</taxon>
        <taxon>Aspergillaceae</taxon>
        <taxon>Aspergillus</taxon>
        <taxon>Aspergillus subgen. Fumigati</taxon>
    </lineage>
</organism>
<keyword evidence="7 10" id="KW-0694">RNA-binding</keyword>
<evidence type="ECO:0000256" key="11">
    <source>
        <dbReference type="SAM" id="MobiDB-lite"/>
    </source>
</evidence>
<evidence type="ECO:0000313" key="16">
    <source>
        <dbReference type="EMBL" id="KAF7165527.1"/>
    </source>
</evidence>
<name>A0A8H6UD30_9EURO</name>
<dbReference type="GO" id="GO:0006397">
    <property type="term" value="P:mRNA processing"/>
    <property type="evidence" value="ECO:0007669"/>
    <property type="project" value="InterPro"/>
</dbReference>
<evidence type="ECO:0000259" key="14">
    <source>
        <dbReference type="PROSITE" id="PS50255"/>
    </source>
</evidence>
<keyword evidence="6" id="KW-0677">Repeat</keyword>
<dbReference type="InterPro" id="IPR006694">
    <property type="entry name" value="Fatty_acid_hydroxylase"/>
</dbReference>
<dbReference type="GO" id="GO:0016491">
    <property type="term" value="F:oxidoreductase activity"/>
    <property type="evidence" value="ECO:0007669"/>
    <property type="project" value="InterPro"/>
</dbReference>
<feature type="domain" description="RRM" evidence="13">
    <location>
        <begin position="643"/>
        <end position="720"/>
    </location>
</feature>
<feature type="compositionally biased region" description="Basic and acidic residues" evidence="11">
    <location>
        <begin position="395"/>
        <end position="417"/>
    </location>
</feature>
<dbReference type="InterPro" id="IPR036400">
    <property type="entry name" value="Cyt_B5-like_heme/steroid_sf"/>
</dbReference>
<protein>
    <submittedName>
        <fullName evidence="15">Uncharacterized protein</fullName>
    </submittedName>
</protein>
<dbReference type="SUPFAM" id="SSF54928">
    <property type="entry name" value="RNA-binding domain, RBD"/>
    <property type="match status" value="2"/>
</dbReference>
<dbReference type="GO" id="GO:0005634">
    <property type="term" value="C:nucleus"/>
    <property type="evidence" value="ECO:0007669"/>
    <property type="project" value="InterPro"/>
</dbReference>
<dbReference type="AlphaFoldDB" id="A0A8H6UD30"/>
<keyword evidence="9 12" id="KW-0472">Membrane</keyword>
<dbReference type="Proteomes" id="UP000630445">
    <property type="component" value="Unassembled WGS sequence"/>
</dbReference>
<keyword evidence="3" id="KW-0349">Heme</keyword>
<feature type="domain" description="Cytochrome b5 heme-binding" evidence="14">
    <location>
        <begin position="6"/>
        <end position="85"/>
    </location>
</feature>
<dbReference type="GO" id="GO:0016020">
    <property type="term" value="C:membrane"/>
    <property type="evidence" value="ECO:0007669"/>
    <property type="project" value="UniProtKB-SubCell"/>
</dbReference>
<dbReference type="Gene3D" id="3.30.70.330">
    <property type="match status" value="3"/>
</dbReference>
<dbReference type="SMART" id="SM01117">
    <property type="entry name" value="Cyt-b5"/>
    <property type="match status" value="1"/>
</dbReference>
<feature type="domain" description="RRM" evidence="13">
    <location>
        <begin position="837"/>
        <end position="921"/>
    </location>
</feature>
<dbReference type="InterPro" id="IPR029123">
    <property type="entry name" value="RBM39_linker"/>
</dbReference>
<keyword evidence="8" id="KW-0408">Iron</keyword>
<dbReference type="Gene3D" id="3.10.120.10">
    <property type="entry name" value="Cytochrome b5-like heme/steroid binding domain"/>
    <property type="match status" value="1"/>
</dbReference>
<dbReference type="Pfam" id="PF15519">
    <property type="entry name" value="RBM39linker"/>
    <property type="match status" value="1"/>
</dbReference>
<evidence type="ECO:0000256" key="2">
    <source>
        <dbReference type="ARBA" id="ARBA00022553"/>
    </source>
</evidence>
<dbReference type="FunFam" id="3.30.70.330:FF:001012">
    <property type="entry name" value="RNA splicing factor (Pad-1)"/>
    <property type="match status" value="1"/>
</dbReference>
<dbReference type="InterPro" id="IPR001199">
    <property type="entry name" value="Cyt_B5-like_heme/steroid-bd"/>
</dbReference>
<feature type="compositionally biased region" description="Polar residues" evidence="11">
    <location>
        <begin position="724"/>
        <end position="740"/>
    </location>
</feature>
<proteinExistence type="predicted"/>
<dbReference type="FunFam" id="3.30.70.330:FF:000876">
    <property type="entry name" value="RNA splicing factor (Pad-1), putative"/>
    <property type="match status" value="1"/>
</dbReference>
<dbReference type="Proteomes" id="UP000662466">
    <property type="component" value="Unassembled WGS sequence"/>
</dbReference>
<dbReference type="GO" id="GO:0008610">
    <property type="term" value="P:lipid biosynthetic process"/>
    <property type="evidence" value="ECO:0007669"/>
    <property type="project" value="InterPro"/>
</dbReference>
<evidence type="ECO:0000313" key="15">
    <source>
        <dbReference type="EMBL" id="KAF7117381.1"/>
    </source>
</evidence>
<dbReference type="FunFam" id="3.30.70.330:FF:000172">
    <property type="entry name" value="RNA splicing factor Pad-1"/>
    <property type="match status" value="1"/>
</dbReference>
<evidence type="ECO:0000256" key="12">
    <source>
        <dbReference type="SAM" id="Phobius"/>
    </source>
</evidence>
<feature type="transmembrane region" description="Helical" evidence="12">
    <location>
        <begin position="297"/>
        <end position="316"/>
    </location>
</feature>
<dbReference type="CDD" id="cd12285">
    <property type="entry name" value="RRM3_RBM39_like"/>
    <property type="match status" value="1"/>
</dbReference>
<dbReference type="PROSITE" id="PS50102">
    <property type="entry name" value="RRM"/>
    <property type="match status" value="3"/>
</dbReference>
<comment type="subcellular location">
    <subcellularLocation>
        <location evidence="1">Membrane</location>
    </subcellularLocation>
</comment>
<sequence>MPGKILPTYTPAEVESHNHAKSCYVILGSKVYDVTSFVDDHPGGGDLILEYAGKDVKEILQDEASHNHSEAAYEILEDLLVGFLDAESSGKTTGTNGSATEGAEEGSRPVYATTGMSREEDLSVETDAAKDYQTFKFLDLNKPLLLQLWNSGFSKEFYLEQIHRPRHYKGGESAPLFGNFLEPLSKTSWYVVPLLWLPPVTYGSFVGFAGLGNVPAAACYWLFGLFLWTLIEYLMHRFLFHIDGYLPDNRVGITLHFLLHGIHHYLPMDKYRLVMPPTLFVILATPFWKLAHTIFFYNWYAAVTVFCGGVFGYICYDMTHYFLHHRNLPSYYKSLKKYHLEHHFADYENGFGVTSRFWDRVFGTELQTPPPKGLDVEALLESTAAATPQDSAQSQDRDDRSKADSSERRDRDRSRDRDRRRRDRSRERRRERDADGDEDMKSPKSEHGSANASHRSRKRSRSRDSRRSRRDRYGDDYRSAGDYYRGPGRARTRSRSPYDERYYRPTGRPHREDREDERRSRRERKRSPSKEKSPELNEDERDRRTIFVQQLAARLRTKELIAFFEKVGPVKEAQIVKDRVSGRSKGVGYVEFKSEESVAPAIQLTGQKLLGIPIIAQLTEAEKNRQARNPEASSGHNHAAPFHRLYVGNIHFSITENDLQNVFEPFGELEFVQLQKDEAGRSKGYGFVQFRDPNQAREALEKMNGFDLAGRAIRVGLGNDKFTPDSSAQRSQSHGANQPNFQGSSFSGQGGRGIQAGGTSNFDRAGGRDSEKGAGASALDDTDVAGVNFNNYSRDALMRKLARTDEPAEPVADDKQKVLRPKTETKPLPVNVNMASRCVLLRNMFDPAEEEGEVWIKELEDDVRAECEDKYGHVVHIALDPNSQGDIYLKFDRVQGGENAIKGLNGRFFGGRQITAQPVVDAVYSSLFSRTKAI</sequence>
<comment type="caution">
    <text evidence="15">The sequence shown here is derived from an EMBL/GenBank/DDBJ whole genome shotgun (WGS) entry which is preliminary data.</text>
</comment>
<evidence type="ECO:0000259" key="13">
    <source>
        <dbReference type="PROSITE" id="PS50102"/>
    </source>
</evidence>
<evidence type="ECO:0000256" key="7">
    <source>
        <dbReference type="ARBA" id="ARBA00022884"/>
    </source>
</evidence>
<keyword evidence="5" id="KW-0479">Metal-binding</keyword>
<dbReference type="NCBIfam" id="TIGR01622">
    <property type="entry name" value="SF-CC1"/>
    <property type="match status" value="1"/>
</dbReference>
<keyword evidence="2" id="KW-0597">Phosphoprotein</keyword>
<dbReference type="InterPro" id="IPR012677">
    <property type="entry name" value="Nucleotide-bd_a/b_plait_sf"/>
</dbReference>
<evidence type="ECO:0000256" key="8">
    <source>
        <dbReference type="ARBA" id="ARBA00023004"/>
    </source>
</evidence>
<evidence type="ECO:0000256" key="6">
    <source>
        <dbReference type="ARBA" id="ARBA00022737"/>
    </source>
</evidence>
<feature type="compositionally biased region" description="Basic and acidic residues" evidence="11">
    <location>
        <begin position="496"/>
        <end position="541"/>
    </location>
</feature>
<dbReference type="PANTHER" id="PTHR48036">
    <property type="entry name" value="SPLICING FACTOR (PAD-1), PUTATIVE (AFU_ORTHOLOGUE AFUA_1G15810)-RELATED"/>
    <property type="match status" value="1"/>
</dbReference>
<evidence type="ECO:0000256" key="10">
    <source>
        <dbReference type="PROSITE-ProRule" id="PRU00176"/>
    </source>
</evidence>
<feature type="domain" description="RRM" evidence="13">
    <location>
        <begin position="544"/>
        <end position="621"/>
    </location>
</feature>
<reference evidence="15" key="1">
    <citation type="submission" date="2020-06" db="EMBL/GenBank/DDBJ databases">
        <title>Draft genome sequences of strains closely related to Aspergillus parafelis and Aspergillus hiratsukae.</title>
        <authorList>
            <person name="Dos Santos R.A.C."/>
            <person name="Rivero-Menendez O."/>
            <person name="Steenwyk J.L."/>
            <person name="Mead M.E."/>
            <person name="Goldman G.H."/>
            <person name="Alastruey-Izquierdo A."/>
            <person name="Rokas A."/>
        </authorList>
    </citation>
    <scope>NUCLEOTIDE SEQUENCE</scope>
    <source>
        <strain evidence="15">CNM-CM5793</strain>
        <strain evidence="16">CNM-CM6106</strain>
    </source>
</reference>
<dbReference type="EMBL" id="JACBAD010002091">
    <property type="protein sequence ID" value="KAF7117381.1"/>
    <property type="molecule type" value="Genomic_DNA"/>
</dbReference>
<dbReference type="CDD" id="cd12283">
    <property type="entry name" value="RRM1_RBM39_like"/>
    <property type="match status" value="1"/>
</dbReference>
<dbReference type="InterPro" id="IPR000504">
    <property type="entry name" value="RRM_dom"/>
</dbReference>
<evidence type="ECO:0000256" key="9">
    <source>
        <dbReference type="ARBA" id="ARBA00023136"/>
    </source>
</evidence>
<evidence type="ECO:0000256" key="3">
    <source>
        <dbReference type="ARBA" id="ARBA00022617"/>
    </source>
</evidence>
<keyword evidence="4 12" id="KW-0812">Transmembrane</keyword>
<dbReference type="PRINTS" id="PR00363">
    <property type="entry name" value="CYTOCHROMEB5"/>
</dbReference>
<dbReference type="PROSITE" id="PS50255">
    <property type="entry name" value="CYTOCHROME_B5_2"/>
    <property type="match status" value="1"/>
</dbReference>
<feature type="compositionally biased region" description="Basic residues" evidence="11">
    <location>
        <begin position="454"/>
        <end position="470"/>
    </location>
</feature>
<gene>
    <name evidence="15" type="ORF">CNMCM5793_006283</name>
    <name evidence="16" type="ORF">CNMCM6106_001646</name>
</gene>
<dbReference type="EMBL" id="JACBAF010002165">
    <property type="protein sequence ID" value="KAF7165527.1"/>
    <property type="molecule type" value="Genomic_DNA"/>
</dbReference>
<dbReference type="GO" id="GO:0005506">
    <property type="term" value="F:iron ion binding"/>
    <property type="evidence" value="ECO:0007669"/>
    <property type="project" value="InterPro"/>
</dbReference>